<dbReference type="AlphaFoldDB" id="A0A1B3SK68"/>
<protein>
    <submittedName>
        <fullName evidence="1">Uncharacterized protein</fullName>
    </submittedName>
</protein>
<dbReference type="RefSeq" id="WP_157087566.1">
    <property type="nucleotide sequence ID" value="NZ_CP017015.1"/>
</dbReference>
<reference evidence="1 2" key="1">
    <citation type="submission" date="2016-08" db="EMBL/GenBank/DDBJ databases">
        <title>Complete genome sequence of Spiroplasma helicoides TABS-2 (DSM 22551).</title>
        <authorList>
            <person name="Shen W.-Y."/>
            <person name="Lo W.-S."/>
            <person name="Lai Y.-C."/>
            <person name="Kuo C.-H."/>
        </authorList>
    </citation>
    <scope>NUCLEOTIDE SEQUENCE [LARGE SCALE GENOMIC DNA]</scope>
    <source>
        <strain evidence="1 2">TABS-2</strain>
    </source>
</reference>
<dbReference type="STRING" id="216938.SHELI_v1c03710"/>
<evidence type="ECO:0000313" key="1">
    <source>
        <dbReference type="EMBL" id="AOG60324.1"/>
    </source>
</evidence>
<gene>
    <name evidence="1" type="ORF">SHELI_v1c03710</name>
</gene>
<organism evidence="1 2">
    <name type="scientific">Spiroplasma helicoides</name>
    <dbReference type="NCBI Taxonomy" id="216938"/>
    <lineage>
        <taxon>Bacteria</taxon>
        <taxon>Bacillati</taxon>
        <taxon>Mycoplasmatota</taxon>
        <taxon>Mollicutes</taxon>
        <taxon>Entomoplasmatales</taxon>
        <taxon>Spiroplasmataceae</taxon>
        <taxon>Spiroplasma</taxon>
    </lineage>
</organism>
<sequence>MKKNETSINTDDNMNGLELLNNKDVSEIANRIIKDEMVKKLMESLSSK</sequence>
<keyword evidence="2" id="KW-1185">Reference proteome</keyword>
<accession>A0A1B3SK68</accession>
<dbReference type="Proteomes" id="UP000094378">
    <property type="component" value="Chromosome"/>
</dbReference>
<proteinExistence type="predicted"/>
<dbReference type="KEGG" id="shj:SHELI_v1c03710"/>
<dbReference type="EMBL" id="CP017015">
    <property type="protein sequence ID" value="AOG60324.1"/>
    <property type="molecule type" value="Genomic_DNA"/>
</dbReference>
<name>A0A1B3SK68_9MOLU</name>
<evidence type="ECO:0000313" key="2">
    <source>
        <dbReference type="Proteomes" id="UP000094378"/>
    </source>
</evidence>